<dbReference type="InterPro" id="IPR048760">
    <property type="entry name" value="VP0354-like_sensor_dom"/>
</dbReference>
<dbReference type="InterPro" id="IPR035965">
    <property type="entry name" value="PAS-like_dom_sf"/>
</dbReference>
<evidence type="ECO:0000259" key="21">
    <source>
        <dbReference type="PROSITE" id="PS50112"/>
    </source>
</evidence>
<dbReference type="InterPro" id="IPR003661">
    <property type="entry name" value="HisK_dim/P_dom"/>
</dbReference>
<dbReference type="CDD" id="cd17546">
    <property type="entry name" value="REC_hyHK_CKI1_RcsC-like"/>
    <property type="match status" value="2"/>
</dbReference>
<protein>
    <recommendedName>
        <fullName evidence="16">Circadian input-output histidine kinase CikA</fullName>
        <ecNumber evidence="4">2.7.13.3</ecNumber>
    </recommendedName>
    <alternativeName>
        <fullName evidence="15">Sensory/regulatory protein RpfC</fullName>
    </alternativeName>
</protein>
<dbReference type="Gene3D" id="3.40.50.2300">
    <property type="match status" value="2"/>
</dbReference>
<feature type="modified residue" description="4-aspartylphosphate" evidence="17">
    <location>
        <position position="827"/>
    </location>
</feature>
<evidence type="ECO:0000256" key="9">
    <source>
        <dbReference type="ARBA" id="ARBA00022741"/>
    </source>
</evidence>
<evidence type="ECO:0000256" key="1">
    <source>
        <dbReference type="ARBA" id="ARBA00000085"/>
    </source>
</evidence>
<dbReference type="SUPFAM" id="SSF55785">
    <property type="entry name" value="PYP-like sensor domain (PAS domain)"/>
    <property type="match status" value="1"/>
</dbReference>
<feature type="domain" description="PAC" evidence="22">
    <location>
        <begin position="424"/>
        <end position="476"/>
    </location>
</feature>
<evidence type="ECO:0000259" key="22">
    <source>
        <dbReference type="PROSITE" id="PS50113"/>
    </source>
</evidence>
<feature type="domain" description="Histidine kinase" evidence="19">
    <location>
        <begin position="494"/>
        <end position="733"/>
    </location>
</feature>
<dbReference type="GO" id="GO:0005524">
    <property type="term" value="F:ATP binding"/>
    <property type="evidence" value="ECO:0007669"/>
    <property type="project" value="UniProtKB-KW"/>
</dbReference>
<comment type="subunit">
    <text evidence="14">At low DSF concentrations, interacts with RpfF.</text>
</comment>
<dbReference type="InterPro" id="IPR000014">
    <property type="entry name" value="PAS"/>
</dbReference>
<dbReference type="SMART" id="SM00448">
    <property type="entry name" value="REC"/>
    <property type="match status" value="2"/>
</dbReference>
<evidence type="ECO:0000256" key="6">
    <source>
        <dbReference type="ARBA" id="ARBA00022553"/>
    </source>
</evidence>
<dbReference type="SMART" id="SM00388">
    <property type="entry name" value="HisKA"/>
    <property type="match status" value="1"/>
</dbReference>
<evidence type="ECO:0000256" key="13">
    <source>
        <dbReference type="ARBA" id="ARBA00023012"/>
    </source>
</evidence>
<dbReference type="Gene3D" id="3.30.450.20">
    <property type="entry name" value="PAS domain"/>
    <property type="match status" value="3"/>
</dbReference>
<comment type="similarity">
    <text evidence="3">In the N-terminal section; belongs to the phytochrome family.</text>
</comment>
<accession>A0AAE4JW49</accession>
<dbReference type="InterPro" id="IPR001789">
    <property type="entry name" value="Sig_transdc_resp-reg_receiver"/>
</dbReference>
<dbReference type="GO" id="GO:0005886">
    <property type="term" value="C:plasma membrane"/>
    <property type="evidence" value="ECO:0007669"/>
    <property type="project" value="UniProtKB-SubCell"/>
</dbReference>
<dbReference type="SUPFAM" id="SSF52172">
    <property type="entry name" value="CheY-like"/>
    <property type="match status" value="2"/>
</dbReference>
<evidence type="ECO:0000256" key="10">
    <source>
        <dbReference type="ARBA" id="ARBA00022777"/>
    </source>
</evidence>
<evidence type="ECO:0000256" key="17">
    <source>
        <dbReference type="PROSITE-ProRule" id="PRU00169"/>
    </source>
</evidence>
<evidence type="ECO:0000313" key="24">
    <source>
        <dbReference type="Proteomes" id="UP001268256"/>
    </source>
</evidence>
<name>A0AAE4JW49_9CYAN</name>
<evidence type="ECO:0000256" key="15">
    <source>
        <dbReference type="ARBA" id="ARBA00068150"/>
    </source>
</evidence>
<dbReference type="Pfam" id="PF00512">
    <property type="entry name" value="HisKA"/>
    <property type="match status" value="1"/>
</dbReference>
<evidence type="ECO:0000256" key="3">
    <source>
        <dbReference type="ARBA" id="ARBA00006402"/>
    </source>
</evidence>
<keyword evidence="13" id="KW-0902">Two-component regulatory system</keyword>
<dbReference type="SUPFAM" id="SSF103190">
    <property type="entry name" value="Sensory domain-like"/>
    <property type="match status" value="2"/>
</dbReference>
<feature type="domain" description="Response regulatory" evidence="20">
    <location>
        <begin position="777"/>
        <end position="892"/>
    </location>
</feature>
<evidence type="ECO:0000256" key="11">
    <source>
        <dbReference type="ARBA" id="ARBA00022840"/>
    </source>
</evidence>
<dbReference type="InterPro" id="IPR013655">
    <property type="entry name" value="PAS_fold_3"/>
</dbReference>
<dbReference type="InterPro" id="IPR011006">
    <property type="entry name" value="CheY-like_superfamily"/>
</dbReference>
<dbReference type="FunFam" id="3.30.565.10:FF:000010">
    <property type="entry name" value="Sensor histidine kinase RcsC"/>
    <property type="match status" value="1"/>
</dbReference>
<dbReference type="Pfam" id="PF00072">
    <property type="entry name" value="Response_reg"/>
    <property type="match status" value="2"/>
</dbReference>
<comment type="caution">
    <text evidence="23">The sequence shown here is derived from an EMBL/GenBank/DDBJ whole genome shotgun (WGS) entry which is preliminary data.</text>
</comment>
<dbReference type="PANTHER" id="PTHR45339:SF1">
    <property type="entry name" value="HYBRID SIGNAL TRANSDUCTION HISTIDINE KINASE J"/>
    <property type="match status" value="1"/>
</dbReference>
<evidence type="ECO:0000313" key="23">
    <source>
        <dbReference type="EMBL" id="MDS3861000.1"/>
    </source>
</evidence>
<evidence type="ECO:0000259" key="19">
    <source>
        <dbReference type="PROSITE" id="PS50109"/>
    </source>
</evidence>
<dbReference type="CDD" id="cd16922">
    <property type="entry name" value="HATPase_EvgS-ArcB-TorS-like"/>
    <property type="match status" value="1"/>
</dbReference>
<dbReference type="Gene3D" id="3.30.565.10">
    <property type="entry name" value="Histidine kinase-like ATPase, C-terminal domain"/>
    <property type="match status" value="1"/>
</dbReference>
<dbReference type="PANTHER" id="PTHR45339">
    <property type="entry name" value="HYBRID SIGNAL TRANSDUCTION HISTIDINE KINASE J"/>
    <property type="match status" value="1"/>
</dbReference>
<dbReference type="GO" id="GO:0000155">
    <property type="term" value="F:phosphorelay sensor kinase activity"/>
    <property type="evidence" value="ECO:0007669"/>
    <property type="project" value="InterPro"/>
</dbReference>
<evidence type="ECO:0000256" key="4">
    <source>
        <dbReference type="ARBA" id="ARBA00012438"/>
    </source>
</evidence>
<keyword evidence="5" id="KW-1003">Cell membrane</keyword>
<feature type="modified residue" description="4-aspartylphosphate" evidence="17">
    <location>
        <position position="973"/>
    </location>
</feature>
<dbReference type="SUPFAM" id="SSF47384">
    <property type="entry name" value="Homodimeric domain of signal transducing histidine kinase"/>
    <property type="match status" value="1"/>
</dbReference>
<evidence type="ECO:0000256" key="8">
    <source>
        <dbReference type="ARBA" id="ARBA00022692"/>
    </source>
</evidence>
<dbReference type="PROSITE" id="PS50113">
    <property type="entry name" value="PAC"/>
    <property type="match status" value="1"/>
</dbReference>
<dbReference type="InterPro" id="IPR036890">
    <property type="entry name" value="HATPase_C_sf"/>
</dbReference>
<keyword evidence="6 17" id="KW-0597">Phosphoprotein</keyword>
<comment type="catalytic activity">
    <reaction evidence="1">
        <text>ATP + protein L-histidine = ADP + protein N-phospho-L-histidine.</text>
        <dbReference type="EC" id="2.7.13.3"/>
    </reaction>
</comment>
<comment type="subcellular location">
    <subcellularLocation>
        <location evidence="2">Cell membrane</location>
        <topology evidence="2">Multi-pass membrane protein</topology>
    </subcellularLocation>
</comment>
<feature type="domain" description="Response regulatory" evidence="20">
    <location>
        <begin position="924"/>
        <end position="1041"/>
    </location>
</feature>
<dbReference type="FunFam" id="1.10.287.130:FF:000002">
    <property type="entry name" value="Two-component osmosensing histidine kinase"/>
    <property type="match status" value="1"/>
</dbReference>
<evidence type="ECO:0000259" key="20">
    <source>
        <dbReference type="PROSITE" id="PS50110"/>
    </source>
</evidence>
<dbReference type="AlphaFoldDB" id="A0AAE4JW49"/>
<evidence type="ECO:0000256" key="5">
    <source>
        <dbReference type="ARBA" id="ARBA00022475"/>
    </source>
</evidence>
<dbReference type="Gene3D" id="1.10.287.130">
    <property type="match status" value="1"/>
</dbReference>
<dbReference type="EMBL" id="JAVMIP010000008">
    <property type="protein sequence ID" value="MDS3861000.1"/>
    <property type="molecule type" value="Genomic_DNA"/>
</dbReference>
<feature type="domain" description="PAS" evidence="21">
    <location>
        <begin position="353"/>
        <end position="423"/>
    </location>
</feature>
<evidence type="ECO:0000256" key="18">
    <source>
        <dbReference type="SAM" id="Phobius"/>
    </source>
</evidence>
<dbReference type="InterPro" id="IPR036097">
    <property type="entry name" value="HisK_dim/P_sf"/>
</dbReference>
<keyword evidence="24" id="KW-1185">Reference proteome</keyword>
<keyword evidence="10" id="KW-0418">Kinase</keyword>
<dbReference type="InterPro" id="IPR005467">
    <property type="entry name" value="His_kinase_dom"/>
</dbReference>
<keyword evidence="7" id="KW-0808">Transferase</keyword>
<dbReference type="Pfam" id="PF21623">
    <property type="entry name" value="HK_sensor_dom_bact"/>
    <property type="match status" value="1"/>
</dbReference>
<keyword evidence="8 18" id="KW-0812">Transmembrane</keyword>
<evidence type="ECO:0000256" key="16">
    <source>
        <dbReference type="ARBA" id="ARBA00074306"/>
    </source>
</evidence>
<dbReference type="InterPro" id="IPR003594">
    <property type="entry name" value="HATPase_dom"/>
</dbReference>
<dbReference type="EC" id="2.7.13.3" evidence="4"/>
<sequence length="1054" mass="117621">MINDARFLGQRFLLIFAPLSVVIGLFLGYIYTSQKNNTRLDYQLREESKIERGISTISNTYERVISDIRTLGSQSSVQTILQKGITAPDYYLRDIKDYTQNKGLYDALHFLNPDGVEIARFVLNSQHQAQLSQPQLDRQLATSLGFDSTDLRTWQPKEVQANSIELKTDSGRILQPYYPLIRFVTPIFSQTRQFQGTLVVDYTANDLFKDFKQNCISPLGPCQLLNAEGEWILGEQPDDHWSFMFPSLEKQSFAQRYPQVWQLLQTQSSGQIETADGLFTFKRITPQGTKQTNHSYIIVSRISDQALSASTSPLRLQFIGLFCLLALAVAGVSAKISWEQLRQYHLNQTLEASERTFRYLSDMLPVGVFQANAEGMNTYANQKMLEIYGLSQTELTRGDWVNFTHPDDRDAMVNSWFDSVKKQTSWQHQFRLVRDGQERWMIGRGVPVFANDQLTGYIGSYEDVTQAMEQQQYLAQAKDAAEQASRAKSDFLATMSHEIRTPMNAIIGLTGLLLDMELTEQQHEFLNTIRASGDALLSLINDILDFSKIESGRLEIESYPFDLRACAEEALDLLAGRANERGLELAYHMEPNTPVAVTGDMGRLRQILVNLIGNALKFTAAGEVVLYIQAHPLTPDHPDPTPEATEHPHCPILQPYVFQFAIRDTGIGISPQGVTRLFQPFSQVDASTTRYFGGTGLGLAICKRLAEAMGGTIWLESRDDSGNLAQAGQPALAFTPIPPSQLTNTGSTFYFTVTMPVNLQAGEQNPSHTIASLQGRKVLIVDDNATNRQILELQTTSWQMEPQAYPDAQSALTALKAGARFDLAILDLHMPQMNGLELGQAIHALETHKNLPLVMLSSVGQGNDLIASQHFVAAIAKPIKQSALFNVLLRILNESQASQTLQKPTTLSPETSMADLAKHLPSLKILLAEDNKVNQMVALRILERLGYRADVVANGLEVLAALQRQPYDVVLMDMQMPEMDGVTATQEIIRAWPSQNRPSIIAMTANAMEGDRDICLDAGMDDYLSKPIKIPELVRALGQCQPRTATRAEKLGYN</sequence>
<evidence type="ECO:0000256" key="2">
    <source>
        <dbReference type="ARBA" id="ARBA00004651"/>
    </source>
</evidence>
<dbReference type="PRINTS" id="PR00344">
    <property type="entry name" value="BCTRLSENSOR"/>
</dbReference>
<dbReference type="PROSITE" id="PS50110">
    <property type="entry name" value="RESPONSE_REGULATORY"/>
    <property type="match status" value="2"/>
</dbReference>
<dbReference type="Pfam" id="PF08447">
    <property type="entry name" value="PAS_3"/>
    <property type="match status" value="1"/>
</dbReference>
<feature type="transmembrane region" description="Helical" evidence="18">
    <location>
        <begin position="12"/>
        <end position="31"/>
    </location>
</feature>
<gene>
    <name evidence="23" type="ORF">RIF25_09285</name>
</gene>
<dbReference type="PROSITE" id="PS50112">
    <property type="entry name" value="PAS"/>
    <property type="match status" value="1"/>
</dbReference>
<dbReference type="CDD" id="cd00130">
    <property type="entry name" value="PAS"/>
    <property type="match status" value="1"/>
</dbReference>
<organism evidence="23 24">
    <name type="scientific">Pseudocalidococcus azoricus BACA0444</name>
    <dbReference type="NCBI Taxonomy" id="2918990"/>
    <lineage>
        <taxon>Bacteria</taxon>
        <taxon>Bacillati</taxon>
        <taxon>Cyanobacteriota</taxon>
        <taxon>Cyanophyceae</taxon>
        <taxon>Acaryochloridales</taxon>
        <taxon>Thermosynechococcaceae</taxon>
        <taxon>Pseudocalidococcus</taxon>
        <taxon>Pseudocalidococcus azoricus</taxon>
    </lineage>
</organism>
<keyword evidence="9" id="KW-0547">Nucleotide-binding</keyword>
<dbReference type="SUPFAM" id="SSF55874">
    <property type="entry name" value="ATPase domain of HSP90 chaperone/DNA topoisomerase II/histidine kinase"/>
    <property type="match status" value="1"/>
</dbReference>
<keyword evidence="18" id="KW-0472">Membrane</keyword>
<dbReference type="RefSeq" id="WP_322878257.1">
    <property type="nucleotide sequence ID" value="NZ_JAVMIP010000008.1"/>
</dbReference>
<dbReference type="InterPro" id="IPR029151">
    <property type="entry name" value="Sensor-like_sf"/>
</dbReference>
<dbReference type="SMART" id="SM00387">
    <property type="entry name" value="HATPase_c"/>
    <property type="match status" value="1"/>
</dbReference>
<evidence type="ECO:0000256" key="12">
    <source>
        <dbReference type="ARBA" id="ARBA00022989"/>
    </source>
</evidence>
<evidence type="ECO:0000256" key="14">
    <source>
        <dbReference type="ARBA" id="ARBA00064003"/>
    </source>
</evidence>
<reference evidence="24" key="1">
    <citation type="submission" date="2023-07" db="EMBL/GenBank/DDBJ databases">
        <authorList>
            <person name="Luz R."/>
            <person name="Cordeiro R."/>
            <person name="Fonseca A."/>
            <person name="Goncalves V."/>
        </authorList>
    </citation>
    <scope>NUCLEOTIDE SEQUENCE [LARGE SCALE GENOMIC DNA]</scope>
    <source>
        <strain evidence="24">BACA0444</strain>
    </source>
</reference>
<dbReference type="SMART" id="SM00091">
    <property type="entry name" value="PAS"/>
    <property type="match status" value="1"/>
</dbReference>
<dbReference type="InterPro" id="IPR000700">
    <property type="entry name" value="PAS-assoc_C"/>
</dbReference>
<keyword evidence="12 18" id="KW-1133">Transmembrane helix</keyword>
<keyword evidence="11" id="KW-0067">ATP-binding</keyword>
<dbReference type="InterPro" id="IPR004358">
    <property type="entry name" value="Sig_transdc_His_kin-like_C"/>
</dbReference>
<proteinExistence type="inferred from homology"/>
<evidence type="ECO:0000256" key="7">
    <source>
        <dbReference type="ARBA" id="ARBA00022679"/>
    </source>
</evidence>
<dbReference type="PROSITE" id="PS50109">
    <property type="entry name" value="HIS_KIN"/>
    <property type="match status" value="1"/>
</dbReference>
<dbReference type="CDD" id="cd00082">
    <property type="entry name" value="HisKA"/>
    <property type="match status" value="1"/>
</dbReference>
<dbReference type="Pfam" id="PF02518">
    <property type="entry name" value="HATPase_c"/>
    <property type="match status" value="1"/>
</dbReference>
<dbReference type="NCBIfam" id="TIGR00229">
    <property type="entry name" value="sensory_box"/>
    <property type="match status" value="1"/>
</dbReference>
<dbReference type="Proteomes" id="UP001268256">
    <property type="component" value="Unassembled WGS sequence"/>
</dbReference>